<gene>
    <name evidence="2" type="ORF">ACFPGP_07950</name>
</gene>
<name>A0ABW0BHV7_9ACTN</name>
<comment type="caution">
    <text evidence="2">The sequence shown here is derived from an EMBL/GenBank/DDBJ whole genome shotgun (WGS) entry which is preliminary data.</text>
</comment>
<evidence type="ECO:0000256" key="1">
    <source>
        <dbReference type="SAM" id="MobiDB-lite"/>
    </source>
</evidence>
<protein>
    <recommendedName>
        <fullName evidence="4">HNH endonuclease</fullName>
    </recommendedName>
</protein>
<proteinExistence type="predicted"/>
<evidence type="ECO:0008006" key="4">
    <source>
        <dbReference type="Google" id="ProtNLM"/>
    </source>
</evidence>
<dbReference type="Proteomes" id="UP001596087">
    <property type="component" value="Unassembled WGS sequence"/>
</dbReference>
<dbReference type="RefSeq" id="WP_378589054.1">
    <property type="nucleotide sequence ID" value="NZ_JBHSKD010000008.1"/>
</dbReference>
<accession>A0ABW0BHV7</accession>
<feature type="compositionally biased region" description="Basic and acidic residues" evidence="1">
    <location>
        <begin position="34"/>
        <end position="47"/>
    </location>
</feature>
<evidence type="ECO:0000313" key="3">
    <source>
        <dbReference type="Proteomes" id="UP001596087"/>
    </source>
</evidence>
<reference evidence="3" key="1">
    <citation type="journal article" date="2019" name="Int. J. Syst. Evol. Microbiol.">
        <title>The Global Catalogue of Microorganisms (GCM) 10K type strain sequencing project: providing services to taxonomists for standard genome sequencing and annotation.</title>
        <authorList>
            <consortium name="The Broad Institute Genomics Platform"/>
            <consortium name="The Broad Institute Genome Sequencing Center for Infectious Disease"/>
            <person name="Wu L."/>
            <person name="Ma J."/>
        </authorList>
    </citation>
    <scope>NUCLEOTIDE SEQUENCE [LARGE SCALE GENOMIC DNA]</scope>
    <source>
        <strain evidence="3">DFY41</strain>
    </source>
</reference>
<evidence type="ECO:0000313" key="2">
    <source>
        <dbReference type="EMBL" id="MFC5176602.1"/>
    </source>
</evidence>
<feature type="region of interest" description="Disordered" evidence="1">
    <location>
        <begin position="26"/>
        <end position="47"/>
    </location>
</feature>
<organism evidence="2 3">
    <name type="scientific">Nocardioides taihuensis</name>
    <dbReference type="NCBI Taxonomy" id="1835606"/>
    <lineage>
        <taxon>Bacteria</taxon>
        <taxon>Bacillati</taxon>
        <taxon>Actinomycetota</taxon>
        <taxon>Actinomycetes</taxon>
        <taxon>Propionibacteriales</taxon>
        <taxon>Nocardioidaceae</taxon>
        <taxon>Nocardioides</taxon>
    </lineage>
</organism>
<keyword evidence="3" id="KW-1185">Reference proteome</keyword>
<dbReference type="EMBL" id="JBHSKD010000008">
    <property type="protein sequence ID" value="MFC5176602.1"/>
    <property type="molecule type" value="Genomic_DNA"/>
</dbReference>
<sequence>MMCRQPSPGGHLLCANPTCEGRSHVWVHESSAPDGKRDRDGRDDDGS</sequence>